<evidence type="ECO:0000259" key="1">
    <source>
        <dbReference type="PROSITE" id="PS50042"/>
    </source>
</evidence>
<reference evidence="2" key="1">
    <citation type="submission" date="2021-09" db="EMBL/GenBank/DDBJ databases">
        <title>Fulvivirga sp. isolated from coastal sediment.</title>
        <authorList>
            <person name="Yu H."/>
        </authorList>
    </citation>
    <scope>NUCLEOTIDE SEQUENCE</scope>
    <source>
        <strain evidence="2">1062</strain>
    </source>
</reference>
<evidence type="ECO:0000313" key="3">
    <source>
        <dbReference type="Proteomes" id="UP001139409"/>
    </source>
</evidence>
<feature type="domain" description="Cyclic nucleotide-binding" evidence="1">
    <location>
        <begin position="37"/>
        <end position="118"/>
    </location>
</feature>
<dbReference type="SUPFAM" id="SSF51206">
    <property type="entry name" value="cAMP-binding domain-like"/>
    <property type="match status" value="1"/>
</dbReference>
<dbReference type="InterPro" id="IPR000595">
    <property type="entry name" value="cNMP-bd_dom"/>
</dbReference>
<dbReference type="Pfam" id="PF00027">
    <property type="entry name" value="cNMP_binding"/>
    <property type="match status" value="1"/>
</dbReference>
<name>A0A9X1HW96_9BACT</name>
<dbReference type="InterPro" id="IPR018490">
    <property type="entry name" value="cNMP-bd_dom_sf"/>
</dbReference>
<dbReference type="PROSITE" id="PS50042">
    <property type="entry name" value="CNMP_BINDING_3"/>
    <property type="match status" value="1"/>
</dbReference>
<gene>
    <name evidence="2" type="ORF">LDX50_26990</name>
</gene>
<organism evidence="2 3">
    <name type="scientific">Fulvivirga sedimenti</name>
    <dbReference type="NCBI Taxonomy" id="2879465"/>
    <lineage>
        <taxon>Bacteria</taxon>
        <taxon>Pseudomonadati</taxon>
        <taxon>Bacteroidota</taxon>
        <taxon>Cytophagia</taxon>
        <taxon>Cytophagales</taxon>
        <taxon>Fulvivirgaceae</taxon>
        <taxon>Fulvivirga</taxon>
    </lineage>
</organism>
<dbReference type="Proteomes" id="UP001139409">
    <property type="component" value="Unassembled WGS sequence"/>
</dbReference>
<keyword evidence="3" id="KW-1185">Reference proteome</keyword>
<dbReference type="AlphaFoldDB" id="A0A9X1HW96"/>
<dbReference type="InterPro" id="IPR014710">
    <property type="entry name" value="RmlC-like_jellyroll"/>
</dbReference>
<accession>A0A9X1HW96</accession>
<proteinExistence type="predicted"/>
<protein>
    <submittedName>
        <fullName evidence="2">Crp/Fnr family transcriptional regulator</fullName>
    </submittedName>
</protein>
<evidence type="ECO:0000313" key="2">
    <source>
        <dbReference type="EMBL" id="MCA6078550.1"/>
    </source>
</evidence>
<sequence length="194" mass="22587">MPGNDIFDGLLEQADSFFPIPSVDRGRFIRDWKPCSISKGEHITRIGQVEDYFYYVHQGVLRGYTIHEGNDVSVGFTYHGDFSGVFDSFLDRSVSWFGIQALTQCSMLRISYSDMMKLYDDSHSAERWGRIFTSEMLIRMAKRQLEVRSYTAEEKLERLEKNSPQIFQHIPLKHLASYLGMTPETLSRLRNKRP</sequence>
<dbReference type="EMBL" id="JAIXNE010000006">
    <property type="protein sequence ID" value="MCA6078550.1"/>
    <property type="molecule type" value="Genomic_DNA"/>
</dbReference>
<comment type="caution">
    <text evidence="2">The sequence shown here is derived from an EMBL/GenBank/DDBJ whole genome shotgun (WGS) entry which is preliminary data.</text>
</comment>
<dbReference type="RefSeq" id="WP_225699407.1">
    <property type="nucleotide sequence ID" value="NZ_JAIXNE010000006.1"/>
</dbReference>
<dbReference type="Gene3D" id="2.60.120.10">
    <property type="entry name" value="Jelly Rolls"/>
    <property type="match status" value="1"/>
</dbReference>
<dbReference type="CDD" id="cd00038">
    <property type="entry name" value="CAP_ED"/>
    <property type="match status" value="1"/>
</dbReference>